<evidence type="ECO:0000259" key="10">
    <source>
        <dbReference type="PROSITE" id="PS50887"/>
    </source>
</evidence>
<dbReference type="PROSITE" id="PS50887">
    <property type="entry name" value="GGDEF"/>
    <property type="match status" value="1"/>
</dbReference>
<evidence type="ECO:0000259" key="8">
    <source>
        <dbReference type="PROSITE" id="PS50839"/>
    </source>
</evidence>
<comment type="caution">
    <text evidence="11">The sequence shown here is derived from an EMBL/GenBank/DDBJ whole genome shotgun (WGS) entry which is preliminary data.</text>
</comment>
<evidence type="ECO:0000313" key="12">
    <source>
        <dbReference type="Proteomes" id="UP000603602"/>
    </source>
</evidence>
<dbReference type="Pfam" id="PF00563">
    <property type="entry name" value="EAL"/>
    <property type="match status" value="1"/>
</dbReference>
<feature type="domain" description="GGDEF" evidence="10">
    <location>
        <begin position="693"/>
        <end position="826"/>
    </location>
</feature>
<dbReference type="Proteomes" id="UP000603602">
    <property type="component" value="Unassembled WGS sequence"/>
</dbReference>
<dbReference type="SUPFAM" id="SSF55785">
    <property type="entry name" value="PYP-like sensor domain (PAS domain)"/>
    <property type="match status" value="1"/>
</dbReference>
<proteinExistence type="predicted"/>
<evidence type="ECO:0000256" key="3">
    <source>
        <dbReference type="ARBA" id="ARBA00022692"/>
    </source>
</evidence>
<evidence type="ECO:0000256" key="1">
    <source>
        <dbReference type="ARBA" id="ARBA00004651"/>
    </source>
</evidence>
<dbReference type="EMBL" id="JACYTO010000001">
    <property type="protein sequence ID" value="MBD8502725.1"/>
    <property type="molecule type" value="Genomic_DNA"/>
</dbReference>
<feature type="transmembrane region" description="Helical" evidence="7">
    <location>
        <begin position="155"/>
        <end position="176"/>
    </location>
</feature>
<dbReference type="SMART" id="SM01079">
    <property type="entry name" value="CHASE"/>
    <property type="match status" value="1"/>
</dbReference>
<feature type="domain" description="CHASE" evidence="8">
    <location>
        <begin position="251"/>
        <end position="473"/>
    </location>
</feature>
<dbReference type="NCBIfam" id="TIGR00254">
    <property type="entry name" value="GGDEF"/>
    <property type="match status" value="1"/>
</dbReference>
<feature type="transmembrane region" description="Helical" evidence="7">
    <location>
        <begin position="83"/>
        <end position="104"/>
    </location>
</feature>
<accession>A0ABR9B8S1</accession>
<dbReference type="Pfam" id="PF03924">
    <property type="entry name" value="CHASE"/>
    <property type="match status" value="1"/>
</dbReference>
<gene>
    <name evidence="11" type="ORF">IFO67_07480</name>
</gene>
<evidence type="ECO:0000256" key="6">
    <source>
        <dbReference type="SAM" id="Coils"/>
    </source>
</evidence>
<dbReference type="Gene3D" id="3.20.20.450">
    <property type="entry name" value="EAL domain"/>
    <property type="match status" value="1"/>
</dbReference>
<dbReference type="Gene3D" id="3.30.70.270">
    <property type="match status" value="1"/>
</dbReference>
<dbReference type="SMART" id="SM00052">
    <property type="entry name" value="EAL"/>
    <property type="match status" value="1"/>
</dbReference>
<dbReference type="InterPro" id="IPR035965">
    <property type="entry name" value="PAS-like_dom_sf"/>
</dbReference>
<evidence type="ECO:0000259" key="9">
    <source>
        <dbReference type="PROSITE" id="PS50883"/>
    </source>
</evidence>
<organism evidence="11 12">
    <name type="scientific">Thauera sedimentorum</name>
    <dbReference type="NCBI Taxonomy" id="2767595"/>
    <lineage>
        <taxon>Bacteria</taxon>
        <taxon>Pseudomonadati</taxon>
        <taxon>Pseudomonadota</taxon>
        <taxon>Betaproteobacteria</taxon>
        <taxon>Rhodocyclales</taxon>
        <taxon>Zoogloeaceae</taxon>
        <taxon>Thauera</taxon>
    </lineage>
</organism>
<name>A0ABR9B8S1_9RHOO</name>
<dbReference type="InterPro" id="IPR035919">
    <property type="entry name" value="EAL_sf"/>
</dbReference>
<keyword evidence="4 7" id="KW-1133">Transmembrane helix</keyword>
<feature type="transmembrane region" description="Helical" evidence="7">
    <location>
        <begin position="7"/>
        <end position="27"/>
    </location>
</feature>
<feature type="transmembrane region" description="Helical" evidence="7">
    <location>
        <begin position="33"/>
        <end position="50"/>
    </location>
</feature>
<dbReference type="CDD" id="cd01949">
    <property type="entry name" value="GGDEF"/>
    <property type="match status" value="1"/>
</dbReference>
<feature type="transmembrane region" description="Helical" evidence="7">
    <location>
        <begin position="188"/>
        <end position="208"/>
    </location>
</feature>
<dbReference type="RefSeq" id="WP_187717487.1">
    <property type="nucleotide sequence ID" value="NZ_JACTAH010000001.1"/>
</dbReference>
<feature type="transmembrane region" description="Helical" evidence="7">
    <location>
        <begin position="57"/>
        <end position="77"/>
    </location>
</feature>
<dbReference type="PANTHER" id="PTHR44757:SF2">
    <property type="entry name" value="BIOFILM ARCHITECTURE MAINTENANCE PROTEIN MBAA"/>
    <property type="match status" value="1"/>
</dbReference>
<dbReference type="InterPro" id="IPR000160">
    <property type="entry name" value="GGDEF_dom"/>
</dbReference>
<dbReference type="InterPro" id="IPR029787">
    <property type="entry name" value="Nucleotide_cyclase"/>
</dbReference>
<dbReference type="PROSITE" id="PS50883">
    <property type="entry name" value="EAL"/>
    <property type="match status" value="1"/>
</dbReference>
<evidence type="ECO:0000256" key="4">
    <source>
        <dbReference type="ARBA" id="ARBA00022989"/>
    </source>
</evidence>
<keyword evidence="2" id="KW-1003">Cell membrane</keyword>
<evidence type="ECO:0000313" key="11">
    <source>
        <dbReference type="EMBL" id="MBD8502725.1"/>
    </source>
</evidence>
<dbReference type="InterPro" id="IPR052155">
    <property type="entry name" value="Biofilm_reg_signaling"/>
</dbReference>
<dbReference type="InterPro" id="IPR006189">
    <property type="entry name" value="CHASE_dom"/>
</dbReference>
<keyword evidence="5 7" id="KW-0472">Membrane</keyword>
<reference evidence="12" key="1">
    <citation type="submission" date="2023-07" db="EMBL/GenBank/DDBJ databases">
        <title>Thauera sp. CAU 1555 isolated from sand of Yaerae Beach.</title>
        <authorList>
            <person name="Kim W."/>
        </authorList>
    </citation>
    <scope>NUCLEOTIDE SEQUENCE [LARGE SCALE GENOMIC DNA]</scope>
    <source>
        <strain evidence="12">CAU 1555</strain>
    </source>
</reference>
<dbReference type="CDD" id="cd01948">
    <property type="entry name" value="EAL"/>
    <property type="match status" value="1"/>
</dbReference>
<evidence type="ECO:0000256" key="7">
    <source>
        <dbReference type="SAM" id="Phobius"/>
    </source>
</evidence>
<dbReference type="Pfam" id="PF00990">
    <property type="entry name" value="GGDEF"/>
    <property type="match status" value="1"/>
</dbReference>
<dbReference type="InterPro" id="IPR007895">
    <property type="entry name" value="MASE1"/>
</dbReference>
<dbReference type="SUPFAM" id="SSF141868">
    <property type="entry name" value="EAL domain-like"/>
    <property type="match status" value="1"/>
</dbReference>
<dbReference type="SMART" id="SM00267">
    <property type="entry name" value="GGDEF"/>
    <property type="match status" value="1"/>
</dbReference>
<feature type="transmembrane region" description="Helical" evidence="7">
    <location>
        <begin position="116"/>
        <end position="140"/>
    </location>
</feature>
<feature type="coiled-coil region" evidence="6">
    <location>
        <begin position="521"/>
        <end position="548"/>
    </location>
</feature>
<dbReference type="InterPro" id="IPR043128">
    <property type="entry name" value="Rev_trsase/Diguanyl_cyclase"/>
</dbReference>
<feature type="domain" description="EAL" evidence="9">
    <location>
        <begin position="835"/>
        <end position="1089"/>
    </location>
</feature>
<dbReference type="PANTHER" id="PTHR44757">
    <property type="entry name" value="DIGUANYLATE CYCLASE DGCP"/>
    <property type="match status" value="1"/>
</dbReference>
<keyword evidence="6" id="KW-0175">Coiled coil</keyword>
<evidence type="ECO:0000256" key="2">
    <source>
        <dbReference type="ARBA" id="ARBA00022475"/>
    </source>
</evidence>
<protein>
    <submittedName>
        <fullName evidence="11">EAL domain-containing protein</fullName>
    </submittedName>
</protein>
<dbReference type="PROSITE" id="PS50839">
    <property type="entry name" value="CHASE"/>
    <property type="match status" value="1"/>
</dbReference>
<dbReference type="InterPro" id="IPR001633">
    <property type="entry name" value="EAL_dom"/>
</dbReference>
<evidence type="ECO:0000256" key="5">
    <source>
        <dbReference type="ARBA" id="ARBA00023136"/>
    </source>
</evidence>
<dbReference type="Pfam" id="PF05231">
    <property type="entry name" value="MASE1"/>
    <property type="match status" value="1"/>
</dbReference>
<dbReference type="SUPFAM" id="SSF55073">
    <property type="entry name" value="Nucleotide cyclase"/>
    <property type="match status" value="1"/>
</dbReference>
<sequence length="1100" mass="120364">MRHALTISGLIALGYALVGWLSIQFAVPPGYSAPFFPPAGIALAALLIFGKRHVGGVIAGSLAVQLFAAAQAGQAPGSAWEPLAIPFFAGLQALVGVWLARRLVGVPNALDTPTPILRFMILVAPLGCLVNASIAVPLLVSSGLISPDEALFNWWNWWVGDTLGVLVACPLMFVFFGRPAEDWRPRRMAVAVPMLIAIALTGAALYQVSHWEALRVQTQFNRDTEHVISLVRKRLDAQIDMVLAVDNFMAISEEVTRRDFREFVTPWLERYPGTQNFGWNPLIRREERVAFESTVRTAHGDDFRILDRAPDGRTFPANDADIYLPITYVEPFASNTTVYGLNPLSLPATALAIERSKLARAPVASAGIRLVQERATQRGVVVYQAVFDRPADERTPPTMIGAISAVFRMDDTFAAILGDSRATELDLCLVDLAGAPDNRRLFGPAGCEEDGWLTAHVGRALPIAFAEREWQIRLRGTPTYVRELRSWAAWTTIAFGLATLGMLGAFLLVSSGQTRRISRLVEQRTTELAHATQELEAQREALNRAQRTARMGSWECAPDGSALACSDALIALLRLPEERAPTLDDICAAVDTDDRPALREAMAAAATEPREQVLDCRLAGASGQIVYFMIEAERLDGHPVRLRGTVQDVSAARQAEAHIQYLAHYDALTGLPNRRLWLTRAQAAIHAAQRHGDTLAVLFMDLDQFKTVNDSLGHPAGDLLLATVANRLSACLREEDVLARLGGDEFVALLPRLAHAEDAATVARKMLAAMRAPMDIDGQELRPSVSIGIALHPNDGDDVDTLLKHADTAMYGAKEAGRNNYQFFVPEMNARALERLMLENALRRAIEGGELKLHFQPQLNAQDGALTGCEALLRWNHPEIGAIGPAQFIPVAEESGLIVPLGEWVLHGACRQQVAWARAGHRELMVAINISALQFRREDFADVVTRILAETGADPACIELEITETALMQPSEALYERLVALGRLGLTLALDDFGTGYSSLSYLKRLPISRLKLDYSFVRDLPGDQEDAAVASATLSLARDLGLEVVAEGVEVIEQFAWLKARGCSKMQGYLFGRPMPPEEFERWMAAHDPARVIGSPDTV</sequence>
<comment type="subcellular location">
    <subcellularLocation>
        <location evidence="1">Cell membrane</location>
        <topology evidence="1">Multi-pass membrane protein</topology>
    </subcellularLocation>
</comment>
<keyword evidence="12" id="KW-1185">Reference proteome</keyword>
<keyword evidence="3 7" id="KW-0812">Transmembrane</keyword>
<dbReference type="Gene3D" id="3.30.450.20">
    <property type="entry name" value="PAS domain"/>
    <property type="match status" value="1"/>
</dbReference>
<dbReference type="Gene3D" id="3.30.450.350">
    <property type="entry name" value="CHASE domain"/>
    <property type="match status" value="1"/>
</dbReference>
<dbReference type="InterPro" id="IPR042240">
    <property type="entry name" value="CHASE_sf"/>
</dbReference>